<name>A0A0F9LAW9_9ZZZZ</name>
<gene>
    <name evidence="1" type="ORF">LCGC14_1222660</name>
</gene>
<evidence type="ECO:0000313" key="1">
    <source>
        <dbReference type="EMBL" id="KKM92019.1"/>
    </source>
</evidence>
<accession>A0A0F9LAW9</accession>
<dbReference type="EMBL" id="LAZR01006452">
    <property type="protein sequence ID" value="KKM92019.1"/>
    <property type="molecule type" value="Genomic_DNA"/>
</dbReference>
<organism evidence="1">
    <name type="scientific">marine sediment metagenome</name>
    <dbReference type="NCBI Taxonomy" id="412755"/>
    <lineage>
        <taxon>unclassified sequences</taxon>
        <taxon>metagenomes</taxon>
        <taxon>ecological metagenomes</taxon>
    </lineage>
</organism>
<comment type="caution">
    <text evidence="1">The sequence shown here is derived from an EMBL/GenBank/DDBJ whole genome shotgun (WGS) entry which is preliminary data.</text>
</comment>
<dbReference type="AlphaFoldDB" id="A0A0F9LAW9"/>
<reference evidence="1" key="1">
    <citation type="journal article" date="2015" name="Nature">
        <title>Complex archaea that bridge the gap between prokaryotes and eukaryotes.</title>
        <authorList>
            <person name="Spang A."/>
            <person name="Saw J.H."/>
            <person name="Jorgensen S.L."/>
            <person name="Zaremba-Niedzwiedzka K."/>
            <person name="Martijn J."/>
            <person name="Lind A.E."/>
            <person name="van Eijk R."/>
            <person name="Schleper C."/>
            <person name="Guy L."/>
            <person name="Ettema T.J."/>
        </authorList>
    </citation>
    <scope>NUCLEOTIDE SEQUENCE</scope>
</reference>
<proteinExistence type="predicted"/>
<sequence>MIIIKCDICKEEIKLDELSSTFKYVEKTQLFVEARTEAQIQEFNQVFCEKCTDEIKKKRDEMVKQ</sequence>
<protein>
    <submittedName>
        <fullName evidence="1">Uncharacterized protein</fullName>
    </submittedName>
</protein>